<dbReference type="Proteomes" id="UP000291469">
    <property type="component" value="Chromosome"/>
</dbReference>
<accession>A0A411YF94</accession>
<protein>
    <recommendedName>
        <fullName evidence="1">UGSC-like domain-containing protein</fullName>
    </recommendedName>
</protein>
<gene>
    <name evidence="2" type="ORF">ER308_10265</name>
</gene>
<dbReference type="Pfam" id="PF24696">
    <property type="entry name" value="UGSC"/>
    <property type="match status" value="1"/>
</dbReference>
<evidence type="ECO:0000313" key="2">
    <source>
        <dbReference type="EMBL" id="QBI19905.1"/>
    </source>
</evidence>
<feature type="domain" description="UGSC-like" evidence="1">
    <location>
        <begin position="13"/>
        <end position="100"/>
    </location>
</feature>
<dbReference type="KEGG" id="erz:ER308_10265"/>
<dbReference type="InterPro" id="IPR057767">
    <property type="entry name" value="UGSC-like_dom"/>
</dbReference>
<proteinExistence type="predicted"/>
<dbReference type="AlphaFoldDB" id="A0A411YF94"/>
<keyword evidence="3" id="KW-1185">Reference proteome</keyword>
<dbReference type="EMBL" id="CP036402">
    <property type="protein sequence ID" value="QBI19905.1"/>
    <property type="molecule type" value="Genomic_DNA"/>
</dbReference>
<dbReference type="OrthoDB" id="7725610at2"/>
<evidence type="ECO:0000259" key="1">
    <source>
        <dbReference type="Pfam" id="PF24696"/>
    </source>
</evidence>
<evidence type="ECO:0000313" key="3">
    <source>
        <dbReference type="Proteomes" id="UP000291469"/>
    </source>
</evidence>
<sequence>MDLNAAIRDFQLVPPVDPKVVEGTPMAERLASLDGARIALLDNRKGNANVLLDALGGILRERHGVADTQLTEKPIFSRPSPAELLADLEGYDAALTAIGD</sequence>
<name>A0A411YF94_9ACTN</name>
<organism evidence="2 3">
    <name type="scientific">Egibacter rhizosphaerae</name>
    <dbReference type="NCBI Taxonomy" id="1670831"/>
    <lineage>
        <taxon>Bacteria</taxon>
        <taxon>Bacillati</taxon>
        <taxon>Actinomycetota</taxon>
        <taxon>Nitriliruptoria</taxon>
        <taxon>Egibacterales</taxon>
        <taxon>Egibacteraceae</taxon>
        <taxon>Egibacter</taxon>
    </lineage>
</organism>
<reference evidence="2 3" key="1">
    <citation type="submission" date="2019-01" db="EMBL/GenBank/DDBJ databases">
        <title>Egibacter rhizosphaerae EGI 80759T.</title>
        <authorList>
            <person name="Chen D.-D."/>
            <person name="Tian Y."/>
            <person name="Jiao J.-Y."/>
            <person name="Zhang X.-T."/>
            <person name="Zhang Y.-G."/>
            <person name="Zhang Y."/>
            <person name="Xiao M."/>
            <person name="Shu W.-S."/>
            <person name="Li W.-J."/>
        </authorList>
    </citation>
    <scope>NUCLEOTIDE SEQUENCE [LARGE SCALE GENOMIC DNA]</scope>
    <source>
        <strain evidence="2 3">EGI 80759</strain>
    </source>
</reference>